<reference evidence="1 2" key="1">
    <citation type="journal article" date="2021" name="Elife">
        <title>Chloroplast acquisition without the gene transfer in kleptoplastic sea slugs, Plakobranchus ocellatus.</title>
        <authorList>
            <person name="Maeda T."/>
            <person name="Takahashi S."/>
            <person name="Yoshida T."/>
            <person name="Shimamura S."/>
            <person name="Takaki Y."/>
            <person name="Nagai Y."/>
            <person name="Toyoda A."/>
            <person name="Suzuki Y."/>
            <person name="Arimoto A."/>
            <person name="Ishii H."/>
            <person name="Satoh N."/>
            <person name="Nishiyama T."/>
            <person name="Hasebe M."/>
            <person name="Maruyama T."/>
            <person name="Minagawa J."/>
            <person name="Obokata J."/>
            <person name="Shigenobu S."/>
        </authorList>
    </citation>
    <scope>NUCLEOTIDE SEQUENCE [LARGE SCALE GENOMIC DNA]</scope>
</reference>
<evidence type="ECO:0000313" key="1">
    <source>
        <dbReference type="EMBL" id="GFN88161.1"/>
    </source>
</evidence>
<accession>A0AAV3Z0Z8</accession>
<gene>
    <name evidence="1" type="ORF">PoB_001466700</name>
</gene>
<keyword evidence="2" id="KW-1185">Reference proteome</keyword>
<organism evidence="1 2">
    <name type="scientific">Plakobranchus ocellatus</name>
    <dbReference type="NCBI Taxonomy" id="259542"/>
    <lineage>
        <taxon>Eukaryota</taxon>
        <taxon>Metazoa</taxon>
        <taxon>Spiralia</taxon>
        <taxon>Lophotrochozoa</taxon>
        <taxon>Mollusca</taxon>
        <taxon>Gastropoda</taxon>
        <taxon>Heterobranchia</taxon>
        <taxon>Euthyneura</taxon>
        <taxon>Panpulmonata</taxon>
        <taxon>Sacoglossa</taxon>
        <taxon>Placobranchoidea</taxon>
        <taxon>Plakobranchidae</taxon>
        <taxon>Plakobranchus</taxon>
    </lineage>
</organism>
<dbReference type="AlphaFoldDB" id="A0AAV3Z0Z8"/>
<name>A0AAV3Z0Z8_9GAST</name>
<dbReference type="Proteomes" id="UP000735302">
    <property type="component" value="Unassembled WGS sequence"/>
</dbReference>
<evidence type="ECO:0000313" key="2">
    <source>
        <dbReference type="Proteomes" id="UP000735302"/>
    </source>
</evidence>
<comment type="caution">
    <text evidence="1">The sequence shown here is derived from an EMBL/GenBank/DDBJ whole genome shotgun (WGS) entry which is preliminary data.</text>
</comment>
<protein>
    <submittedName>
        <fullName evidence="1">Uncharacterized protein</fullName>
    </submittedName>
</protein>
<proteinExistence type="predicted"/>
<dbReference type="EMBL" id="BLXT01001839">
    <property type="protein sequence ID" value="GFN88161.1"/>
    <property type="molecule type" value="Genomic_DNA"/>
</dbReference>
<sequence>MKCSKKSVLGSFTQRKSKSEKALKLIAIVVLDITARPLYIDLRLLSLSSAIVSNPSRKDFCRCQGKFFNHCAISLKNQEDLEAGSSLLLLGTGMSQLVLLNRPGVTPVDFLTPALTSVLTFHCGSRRSESGQSWRFFRASPPLRKKFPVL</sequence>